<dbReference type="EMBL" id="VSRR010109108">
    <property type="protein sequence ID" value="MPC97232.1"/>
    <property type="molecule type" value="Genomic_DNA"/>
</dbReference>
<proteinExistence type="predicted"/>
<dbReference type="Gene3D" id="2.60.120.200">
    <property type="match status" value="1"/>
</dbReference>
<keyword evidence="3" id="KW-1185">Reference proteome</keyword>
<dbReference type="GO" id="GO:0016020">
    <property type="term" value="C:membrane"/>
    <property type="evidence" value="ECO:0007669"/>
    <property type="project" value="InterPro"/>
</dbReference>
<feature type="domain" description="MAM" evidence="1">
    <location>
        <begin position="7"/>
        <end position="85"/>
    </location>
</feature>
<protein>
    <recommendedName>
        <fullName evidence="1">MAM domain-containing protein</fullName>
    </recommendedName>
</protein>
<reference evidence="2 3" key="1">
    <citation type="submission" date="2019-05" db="EMBL/GenBank/DDBJ databases">
        <title>Another draft genome of Portunus trituberculatus and its Hox gene families provides insights of decapod evolution.</title>
        <authorList>
            <person name="Jeong J.-H."/>
            <person name="Song I."/>
            <person name="Kim S."/>
            <person name="Choi T."/>
            <person name="Kim D."/>
            <person name="Ryu S."/>
            <person name="Kim W."/>
        </authorList>
    </citation>
    <scope>NUCLEOTIDE SEQUENCE [LARGE SCALE GENOMIC DNA]</scope>
    <source>
        <tissue evidence="2">Muscle</tissue>
    </source>
</reference>
<evidence type="ECO:0000259" key="1">
    <source>
        <dbReference type="Pfam" id="PF00629"/>
    </source>
</evidence>
<dbReference type="AlphaFoldDB" id="A0A5B7JM79"/>
<evidence type="ECO:0000313" key="3">
    <source>
        <dbReference type="Proteomes" id="UP000324222"/>
    </source>
</evidence>
<accession>A0A5B7JM79</accession>
<dbReference type="Proteomes" id="UP000324222">
    <property type="component" value="Unassembled WGS sequence"/>
</dbReference>
<sequence length="96" mass="10772">MLPAHDDGPCWKWSDGQAFLADHSTNTVEGHMLRADNNFGSSYSNTAITYSPLLMTDQTGCVRFFYYAEEGTDAELRVYYVEYDADGFGDLVSTLH</sequence>
<comment type="caution">
    <text evidence="2">The sequence shown here is derived from an EMBL/GenBank/DDBJ whole genome shotgun (WGS) entry which is preliminary data.</text>
</comment>
<name>A0A5B7JM79_PORTR</name>
<organism evidence="2 3">
    <name type="scientific">Portunus trituberculatus</name>
    <name type="common">Swimming crab</name>
    <name type="synonym">Neptunus trituberculatus</name>
    <dbReference type="NCBI Taxonomy" id="210409"/>
    <lineage>
        <taxon>Eukaryota</taxon>
        <taxon>Metazoa</taxon>
        <taxon>Ecdysozoa</taxon>
        <taxon>Arthropoda</taxon>
        <taxon>Crustacea</taxon>
        <taxon>Multicrustacea</taxon>
        <taxon>Malacostraca</taxon>
        <taxon>Eumalacostraca</taxon>
        <taxon>Eucarida</taxon>
        <taxon>Decapoda</taxon>
        <taxon>Pleocyemata</taxon>
        <taxon>Brachyura</taxon>
        <taxon>Eubrachyura</taxon>
        <taxon>Portunoidea</taxon>
        <taxon>Portunidae</taxon>
        <taxon>Portuninae</taxon>
        <taxon>Portunus</taxon>
    </lineage>
</organism>
<gene>
    <name evidence="2" type="ORF">E2C01_092536</name>
</gene>
<dbReference type="Pfam" id="PF00629">
    <property type="entry name" value="MAM"/>
    <property type="match status" value="1"/>
</dbReference>
<dbReference type="InterPro" id="IPR013320">
    <property type="entry name" value="ConA-like_dom_sf"/>
</dbReference>
<dbReference type="SUPFAM" id="SSF49899">
    <property type="entry name" value="Concanavalin A-like lectins/glucanases"/>
    <property type="match status" value="1"/>
</dbReference>
<dbReference type="InterPro" id="IPR000998">
    <property type="entry name" value="MAM_dom"/>
</dbReference>
<evidence type="ECO:0000313" key="2">
    <source>
        <dbReference type="EMBL" id="MPC97232.1"/>
    </source>
</evidence>